<organism evidence="3 4">
    <name type="scientific">Malikia granosa</name>
    <dbReference type="NCBI Taxonomy" id="263067"/>
    <lineage>
        <taxon>Bacteria</taxon>
        <taxon>Pseudomonadati</taxon>
        <taxon>Pseudomonadota</taxon>
        <taxon>Betaproteobacteria</taxon>
        <taxon>Burkholderiales</taxon>
        <taxon>Comamonadaceae</taxon>
        <taxon>Malikia</taxon>
    </lineage>
</organism>
<dbReference type="OrthoDB" id="5298576at2"/>
<dbReference type="Pfam" id="PF09361">
    <property type="entry name" value="Phasin_2"/>
    <property type="match status" value="1"/>
</dbReference>
<sequence>MEFELGRINAQGRMGRVHWGGCRQAGAGCGEIAAGQAVIKVSQSRDTSSCHSSTQEQDRMLTTEQIIAAQQAQLKALHELSTHYLSSVKQLTALNLRLSQDTLNDQTQQAQASLNAKDGQELLQLHGNSLQPHVDRIATYTRHLMDIVSHWGAGVAQVFQAQQEQVRESLALPGDKAESKAGKGSK</sequence>
<dbReference type="NCBIfam" id="TIGR01841">
    <property type="entry name" value="phasin"/>
    <property type="match status" value="1"/>
</dbReference>
<evidence type="ECO:0000313" key="4">
    <source>
        <dbReference type="Proteomes" id="UP000238589"/>
    </source>
</evidence>
<dbReference type="EMBL" id="PVLQ01000020">
    <property type="protein sequence ID" value="PRD66075.1"/>
    <property type="molecule type" value="Genomic_DNA"/>
</dbReference>
<gene>
    <name evidence="3" type="ORF">C6P64_06200</name>
</gene>
<feature type="region of interest" description="Disordered" evidence="1">
    <location>
        <begin position="167"/>
        <end position="186"/>
    </location>
</feature>
<evidence type="ECO:0000259" key="2">
    <source>
        <dbReference type="Pfam" id="PF09361"/>
    </source>
</evidence>
<feature type="domain" description="Phasin" evidence="2">
    <location>
        <begin position="64"/>
        <end position="162"/>
    </location>
</feature>
<name>A0A2S9K6R6_9BURK</name>
<comment type="caution">
    <text evidence="3">The sequence shown here is derived from an EMBL/GenBank/DDBJ whole genome shotgun (WGS) entry which is preliminary data.</text>
</comment>
<keyword evidence="4" id="KW-1185">Reference proteome</keyword>
<reference evidence="3 4" key="1">
    <citation type="submission" date="2018-03" db="EMBL/GenBank/DDBJ databases">
        <title>Comparative genomics illustrates the genes involved in a hyperalkaliphilic mechanisms of Serpentinomonas isolated from highly-alkaline calcium-rich serpentinized springs.</title>
        <authorList>
            <person name="Suzuki S."/>
            <person name="Ishii S."/>
            <person name="Walworth N."/>
            <person name="Bird L."/>
            <person name="Kuenen J.G."/>
            <person name="Nealson K.H."/>
        </authorList>
    </citation>
    <scope>NUCLEOTIDE SEQUENCE [LARGE SCALE GENOMIC DNA]</scope>
    <source>
        <strain evidence="3 4">P1</strain>
    </source>
</reference>
<proteinExistence type="predicted"/>
<dbReference type="InterPro" id="IPR010127">
    <property type="entry name" value="Phasin_subfam-1"/>
</dbReference>
<protein>
    <recommendedName>
        <fullName evidence="2">Phasin domain-containing protein</fullName>
    </recommendedName>
</protein>
<evidence type="ECO:0000256" key="1">
    <source>
        <dbReference type="SAM" id="MobiDB-lite"/>
    </source>
</evidence>
<dbReference type="Proteomes" id="UP000238589">
    <property type="component" value="Unassembled WGS sequence"/>
</dbReference>
<feature type="compositionally biased region" description="Basic and acidic residues" evidence="1">
    <location>
        <begin position="175"/>
        <end position="186"/>
    </location>
</feature>
<dbReference type="InterPro" id="IPR018968">
    <property type="entry name" value="Phasin"/>
</dbReference>
<evidence type="ECO:0000313" key="3">
    <source>
        <dbReference type="EMBL" id="PRD66075.1"/>
    </source>
</evidence>
<accession>A0A2S9K6R6</accession>
<dbReference type="AlphaFoldDB" id="A0A2S9K6R6"/>